<organism evidence="1 2">
    <name type="scientific">Maribrevibacterium harenarium</name>
    <dbReference type="NCBI Taxonomy" id="2589817"/>
    <lineage>
        <taxon>Bacteria</taxon>
        <taxon>Pseudomonadati</taxon>
        <taxon>Pseudomonadota</taxon>
        <taxon>Gammaproteobacteria</taxon>
        <taxon>Oceanospirillales</taxon>
        <taxon>Oceanospirillaceae</taxon>
        <taxon>Maribrevibacterium</taxon>
    </lineage>
</organism>
<reference evidence="1 2" key="1">
    <citation type="submission" date="2019-06" db="EMBL/GenBank/DDBJ databases">
        <title>A novel bacterium of genus Marinomonas, isolated from coastal sand.</title>
        <authorList>
            <person name="Huang H."/>
            <person name="Mo K."/>
            <person name="Hu Y."/>
        </authorList>
    </citation>
    <scope>NUCLEOTIDE SEQUENCE [LARGE SCALE GENOMIC DNA]</scope>
    <source>
        <strain evidence="1 2">HB171799</strain>
    </source>
</reference>
<dbReference type="AlphaFoldDB" id="A0A501X4L5"/>
<comment type="caution">
    <text evidence="1">The sequence shown here is derived from an EMBL/GenBank/DDBJ whole genome shotgun (WGS) entry which is preliminary data.</text>
</comment>
<dbReference type="EMBL" id="VFRR01000002">
    <property type="protein sequence ID" value="TPE55379.1"/>
    <property type="molecule type" value="Genomic_DNA"/>
</dbReference>
<keyword evidence="2" id="KW-1185">Reference proteome</keyword>
<evidence type="ECO:0000313" key="2">
    <source>
        <dbReference type="Proteomes" id="UP000315901"/>
    </source>
</evidence>
<name>A0A501X4L5_9GAMM</name>
<sequence>MPNIGIFWYVQERVIGRRLPFKNGECGIPGLWDSPDNHVDFWEIYPAEIGVPVALRQTDYQSVPRGRVIYDERKRATLIYMDKSLFDDVSKQRIRAFFQLEGQKIIWRCDPHYRVF</sequence>
<gene>
    <name evidence="1" type="ORF">FJM67_02210</name>
</gene>
<proteinExistence type="predicted"/>
<dbReference type="OrthoDB" id="2339610at2"/>
<dbReference type="Proteomes" id="UP000315901">
    <property type="component" value="Unassembled WGS sequence"/>
</dbReference>
<evidence type="ECO:0000313" key="1">
    <source>
        <dbReference type="EMBL" id="TPE55379.1"/>
    </source>
</evidence>
<protein>
    <submittedName>
        <fullName evidence="1">Uncharacterized protein</fullName>
    </submittedName>
</protein>
<accession>A0A501X4L5</accession>
<dbReference type="RefSeq" id="WP_140587042.1">
    <property type="nucleotide sequence ID" value="NZ_VFRR01000002.1"/>
</dbReference>